<dbReference type="PROSITE" id="PS50052">
    <property type="entry name" value="GUANYLATE_KINASE_2"/>
    <property type="match status" value="1"/>
</dbReference>
<keyword evidence="2 3" id="KW-0728">SH3 domain</keyword>
<feature type="domain" description="SH3" evidence="4">
    <location>
        <begin position="227"/>
        <end position="296"/>
    </location>
</feature>
<dbReference type="SMART" id="SM00072">
    <property type="entry name" value="GuKc"/>
    <property type="match status" value="1"/>
</dbReference>
<dbReference type="InterPro" id="IPR020590">
    <property type="entry name" value="Guanylate_kinase_CS"/>
</dbReference>
<dbReference type="SMART" id="SM00228">
    <property type="entry name" value="PDZ"/>
    <property type="match status" value="1"/>
</dbReference>
<dbReference type="OMA" id="NPTTPHK"/>
<dbReference type="PANTHER" id="PTHR23122">
    <property type="entry name" value="MEMBRANE-ASSOCIATED GUANYLATE KINASE MAGUK"/>
    <property type="match status" value="1"/>
</dbReference>
<dbReference type="SUPFAM" id="SSF52540">
    <property type="entry name" value="P-loop containing nucleoside triphosphate hydrolases"/>
    <property type="match status" value="1"/>
</dbReference>
<evidence type="ECO:0000259" key="6">
    <source>
        <dbReference type="PROSITE" id="PS50106"/>
    </source>
</evidence>
<dbReference type="InterPro" id="IPR001452">
    <property type="entry name" value="SH3_domain"/>
</dbReference>
<evidence type="ECO:0000256" key="1">
    <source>
        <dbReference type="ARBA" id="ARBA00007014"/>
    </source>
</evidence>
<dbReference type="FunFam" id="3.40.50.300:FF:000146">
    <property type="entry name" value="MAGUK p55 subfamily member 6 isoform X1"/>
    <property type="match status" value="1"/>
</dbReference>
<proteinExistence type="inferred from homology"/>
<dbReference type="OrthoDB" id="65789at2759"/>
<accession>A0A913YR33</accession>
<evidence type="ECO:0000259" key="7">
    <source>
        <dbReference type="PROSITE" id="PS51022"/>
    </source>
</evidence>
<comment type="similarity">
    <text evidence="1">Belongs to the MAGUK family.</text>
</comment>
<dbReference type="CDD" id="cd11862">
    <property type="entry name" value="SH3_MPP"/>
    <property type="match status" value="1"/>
</dbReference>
<dbReference type="Gene3D" id="2.30.30.40">
    <property type="entry name" value="SH3 Domains"/>
    <property type="match status" value="1"/>
</dbReference>
<dbReference type="EnsemblMetazoa" id="XM_028660795.1">
    <property type="protein sequence ID" value="XP_028516596.1"/>
    <property type="gene ID" value="LOC110244955"/>
</dbReference>
<dbReference type="InterPro" id="IPR008145">
    <property type="entry name" value="GK/Ca_channel_bsu"/>
</dbReference>
<dbReference type="PROSITE" id="PS51022">
    <property type="entry name" value="L27"/>
    <property type="match status" value="1"/>
</dbReference>
<evidence type="ECO:0000259" key="4">
    <source>
        <dbReference type="PROSITE" id="PS50002"/>
    </source>
</evidence>
<dbReference type="Gene3D" id="3.40.50.300">
    <property type="entry name" value="P-loop containing nucleotide triphosphate hydrolases"/>
    <property type="match status" value="1"/>
</dbReference>
<evidence type="ECO:0000256" key="3">
    <source>
        <dbReference type="PROSITE-ProRule" id="PRU00192"/>
    </source>
</evidence>
<dbReference type="SUPFAM" id="SSF101288">
    <property type="entry name" value="L27 domain"/>
    <property type="match status" value="1"/>
</dbReference>
<dbReference type="Gene3D" id="1.10.287.650">
    <property type="entry name" value="L27 domain"/>
    <property type="match status" value="1"/>
</dbReference>
<dbReference type="SMART" id="SM00326">
    <property type="entry name" value="SH3"/>
    <property type="match status" value="1"/>
</dbReference>
<dbReference type="PROSITE" id="PS50002">
    <property type="entry name" value="SH3"/>
    <property type="match status" value="1"/>
</dbReference>
<feature type="domain" description="PDZ" evidence="6">
    <location>
        <begin position="142"/>
        <end position="221"/>
    </location>
</feature>
<dbReference type="CDD" id="cd10832">
    <property type="entry name" value="PDZ_MPP6-MPP2-like"/>
    <property type="match status" value="1"/>
</dbReference>
<evidence type="ECO:0000313" key="8">
    <source>
        <dbReference type="EnsemblMetazoa" id="XP_028516596.1"/>
    </source>
</evidence>
<organism evidence="8 9">
    <name type="scientific">Exaiptasia diaphana</name>
    <name type="common">Tropical sea anemone</name>
    <name type="synonym">Aiptasia pulchella</name>
    <dbReference type="NCBI Taxonomy" id="2652724"/>
    <lineage>
        <taxon>Eukaryota</taxon>
        <taxon>Metazoa</taxon>
        <taxon>Cnidaria</taxon>
        <taxon>Anthozoa</taxon>
        <taxon>Hexacorallia</taxon>
        <taxon>Actiniaria</taxon>
        <taxon>Aiptasiidae</taxon>
        <taxon>Exaiptasia</taxon>
    </lineage>
</organism>
<protein>
    <recommendedName>
        <fullName evidence="10">MAGUK p55 subfamily member 6-like</fullName>
    </recommendedName>
</protein>
<dbReference type="SUPFAM" id="SSF50044">
    <property type="entry name" value="SH3-domain"/>
    <property type="match status" value="1"/>
</dbReference>
<reference evidence="8" key="1">
    <citation type="submission" date="2022-11" db="UniProtKB">
        <authorList>
            <consortium name="EnsemblMetazoa"/>
        </authorList>
    </citation>
    <scope>IDENTIFICATION</scope>
</reference>
<evidence type="ECO:0000256" key="2">
    <source>
        <dbReference type="ARBA" id="ARBA00022443"/>
    </source>
</evidence>
<dbReference type="InterPro" id="IPR004172">
    <property type="entry name" value="L27_dom"/>
</dbReference>
<keyword evidence="9" id="KW-1185">Reference proteome</keyword>
<dbReference type="InterPro" id="IPR027417">
    <property type="entry name" value="P-loop_NTPase"/>
</dbReference>
<sequence length="549" mass="61910">MVVDPEAKGEDNDEAVQTVLQSLDDPETAGLILEKEASALKNILGDPSVLKLIRAHDKLEEGRKQIETQDTKSLVKELLEEMDPKVAADDSAAELSGLLQEPHFLALMESHDAVAFKTYEVLPPSPDIDTSNGFGGGEPIRMVGLHKQASEHLGVTLKNDDGQLVISRIIHGGMIDRQGLLHVGDIIKEVNGKNMDNNPEELQKYLSNAMGKITLKVLPSYHESPALCQVFVRAHFEYDPMKDDQIPCADAGLAFQKGEVLQVVDQEDPNWWQAKRVESNREAGLIPSQIFEERRRAGVKKPKSKAGFLCGSKKKQEMMYTSAKNSAFDKHELTLYEEVARMPPFNRKTLILIGAQGVGRRTLKNRLITSDRARFGTTVPHTSRRPREGEQSGRGYYFVDREEMDRDIRAGKYIEYGEHDGNVYGTKIDTIREVMRSGKMCFLDVNPTALKVLKTPEFMPYIVFIAAPDMETMRENQSKSLQEGTINKKRSEEELHKTVSESERLYNSYAHYFDLTIVNTHMDEAYRKLEAAINALSTEPQWVPVSWVY</sequence>
<dbReference type="AlphaFoldDB" id="A0A913YR33"/>
<feature type="domain" description="Guanylate kinase-like" evidence="5">
    <location>
        <begin position="347"/>
        <end position="534"/>
    </location>
</feature>
<dbReference type="SMART" id="SM00569">
    <property type="entry name" value="L27"/>
    <property type="match status" value="2"/>
</dbReference>
<dbReference type="CDD" id="cd00071">
    <property type="entry name" value="GMPK"/>
    <property type="match status" value="1"/>
</dbReference>
<dbReference type="RefSeq" id="XP_028516596.1">
    <property type="nucleotide sequence ID" value="XM_028660795.1"/>
</dbReference>
<evidence type="ECO:0008006" key="10">
    <source>
        <dbReference type="Google" id="ProtNLM"/>
    </source>
</evidence>
<dbReference type="Pfam" id="PF07653">
    <property type="entry name" value="SH3_2"/>
    <property type="match status" value="1"/>
</dbReference>
<dbReference type="PROSITE" id="PS50106">
    <property type="entry name" value="PDZ"/>
    <property type="match status" value="1"/>
</dbReference>
<dbReference type="InterPro" id="IPR050716">
    <property type="entry name" value="MAGUK"/>
</dbReference>
<dbReference type="InterPro" id="IPR036034">
    <property type="entry name" value="PDZ_sf"/>
</dbReference>
<dbReference type="PROSITE" id="PS00856">
    <property type="entry name" value="GUANYLATE_KINASE_1"/>
    <property type="match status" value="1"/>
</dbReference>
<dbReference type="GeneID" id="110244955"/>
<dbReference type="Pfam" id="PF00625">
    <property type="entry name" value="Guanylate_kin"/>
    <property type="match status" value="1"/>
</dbReference>
<dbReference type="Gene3D" id="2.30.42.10">
    <property type="match status" value="1"/>
</dbReference>
<dbReference type="InterPro" id="IPR036892">
    <property type="entry name" value="L27_dom_sf"/>
</dbReference>
<dbReference type="Pfam" id="PF00595">
    <property type="entry name" value="PDZ"/>
    <property type="match status" value="1"/>
</dbReference>
<dbReference type="InterPro" id="IPR008144">
    <property type="entry name" value="Guanylate_kin-like_dom"/>
</dbReference>
<dbReference type="InterPro" id="IPR036028">
    <property type="entry name" value="SH3-like_dom_sf"/>
</dbReference>
<name>A0A913YR33_EXADI</name>
<feature type="domain" description="L27" evidence="7">
    <location>
        <begin position="64"/>
        <end position="122"/>
    </location>
</feature>
<dbReference type="InterPro" id="IPR001478">
    <property type="entry name" value="PDZ"/>
</dbReference>
<evidence type="ECO:0000259" key="5">
    <source>
        <dbReference type="PROSITE" id="PS50052"/>
    </source>
</evidence>
<dbReference type="Pfam" id="PF02828">
    <property type="entry name" value="L27"/>
    <property type="match status" value="1"/>
</dbReference>
<dbReference type="Proteomes" id="UP000887567">
    <property type="component" value="Unplaced"/>
</dbReference>
<evidence type="ECO:0000313" key="9">
    <source>
        <dbReference type="Proteomes" id="UP000887567"/>
    </source>
</evidence>
<dbReference type="SUPFAM" id="SSF50156">
    <property type="entry name" value="PDZ domain-like"/>
    <property type="match status" value="1"/>
</dbReference>
<dbReference type="InterPro" id="IPR014775">
    <property type="entry name" value="L27_C"/>
</dbReference>